<reference evidence="1 2" key="1">
    <citation type="submission" date="2013-08" db="EMBL/GenBank/DDBJ databases">
        <title>Genome sequencing of Cellulomonas bogoriensis 69B4.</title>
        <authorList>
            <person name="Chen F."/>
            <person name="Li Y."/>
            <person name="Wang G."/>
        </authorList>
    </citation>
    <scope>NUCLEOTIDE SEQUENCE [LARGE SCALE GENOMIC DNA]</scope>
    <source>
        <strain evidence="1 2">69B4</strain>
    </source>
</reference>
<name>A0A0A0C0E1_9CELL</name>
<dbReference type="AlphaFoldDB" id="A0A0A0C0E1"/>
<comment type="caution">
    <text evidence="1">The sequence shown here is derived from an EMBL/GenBank/DDBJ whole genome shotgun (WGS) entry which is preliminary data.</text>
</comment>
<dbReference type="Proteomes" id="UP000054314">
    <property type="component" value="Unassembled WGS sequence"/>
</dbReference>
<keyword evidence="2" id="KW-1185">Reference proteome</keyword>
<evidence type="ECO:0000313" key="1">
    <source>
        <dbReference type="EMBL" id="KGM14123.1"/>
    </source>
</evidence>
<sequence>MLAKVDDWHPDTPQEAFARLEVAYDEQAARQMWDGNVDPALPVREGNPLEPGVYGDLGDVDLQTQVLALYSAGQSGSCPQWPVSVTTSDGVVQVEVTEDLQGGDGCTDDYNPYRALVVVDRDEVPPVDEIDDAQGNLAGGSGLSVELGVYRAD</sequence>
<proteinExistence type="predicted"/>
<evidence type="ECO:0000313" key="2">
    <source>
        <dbReference type="Proteomes" id="UP000054314"/>
    </source>
</evidence>
<gene>
    <name evidence="1" type="ORF">N869_03885</name>
</gene>
<dbReference type="EMBL" id="AXCZ01000012">
    <property type="protein sequence ID" value="KGM14123.1"/>
    <property type="molecule type" value="Genomic_DNA"/>
</dbReference>
<organism evidence="1 2">
    <name type="scientific">Cellulomonas bogoriensis 69B4 = DSM 16987</name>
    <dbReference type="NCBI Taxonomy" id="1386082"/>
    <lineage>
        <taxon>Bacteria</taxon>
        <taxon>Bacillati</taxon>
        <taxon>Actinomycetota</taxon>
        <taxon>Actinomycetes</taxon>
        <taxon>Micrococcales</taxon>
        <taxon>Cellulomonadaceae</taxon>
        <taxon>Cellulomonas</taxon>
    </lineage>
</organism>
<protein>
    <submittedName>
        <fullName evidence="1">Uncharacterized protein</fullName>
    </submittedName>
</protein>
<accession>A0A0A0C0E1</accession>